<comment type="subcellular location">
    <subcellularLocation>
        <location evidence="1">Membrane</location>
        <topology evidence="1">Single-pass type I membrane protein</topology>
    </subcellularLocation>
</comment>
<dbReference type="PANTHER" id="PTHR48006">
    <property type="entry name" value="LEUCINE-RICH REPEAT-CONTAINING PROTEIN DDB_G0281931-RELATED"/>
    <property type="match status" value="1"/>
</dbReference>
<evidence type="ECO:0000313" key="3">
    <source>
        <dbReference type="Proteomes" id="UP000827721"/>
    </source>
</evidence>
<dbReference type="SUPFAM" id="SSF52058">
    <property type="entry name" value="L domain-like"/>
    <property type="match status" value="1"/>
</dbReference>
<dbReference type="EMBL" id="JAFEMO010000011">
    <property type="protein sequence ID" value="KAH7557815.1"/>
    <property type="molecule type" value="Genomic_DNA"/>
</dbReference>
<dbReference type="InterPro" id="IPR001611">
    <property type="entry name" value="Leu-rich_rpt"/>
</dbReference>
<comment type="caution">
    <text evidence="2">The sequence shown here is derived from an EMBL/GenBank/DDBJ whole genome shotgun (WGS) entry which is preliminary data.</text>
</comment>
<dbReference type="Proteomes" id="UP000827721">
    <property type="component" value="Unassembled WGS sequence"/>
</dbReference>
<reference evidence="2 3" key="1">
    <citation type="submission" date="2021-02" db="EMBL/GenBank/DDBJ databases">
        <title>Plant Genome Project.</title>
        <authorList>
            <person name="Zhang R.-G."/>
        </authorList>
    </citation>
    <scope>NUCLEOTIDE SEQUENCE [LARGE SCALE GENOMIC DNA]</scope>
    <source>
        <tissue evidence="2">Leaves</tissue>
    </source>
</reference>
<dbReference type="Gene3D" id="3.80.10.10">
    <property type="entry name" value="Ribonuclease Inhibitor"/>
    <property type="match status" value="1"/>
</dbReference>
<organism evidence="2 3">
    <name type="scientific">Xanthoceras sorbifolium</name>
    <dbReference type="NCBI Taxonomy" id="99658"/>
    <lineage>
        <taxon>Eukaryota</taxon>
        <taxon>Viridiplantae</taxon>
        <taxon>Streptophyta</taxon>
        <taxon>Embryophyta</taxon>
        <taxon>Tracheophyta</taxon>
        <taxon>Spermatophyta</taxon>
        <taxon>Magnoliopsida</taxon>
        <taxon>eudicotyledons</taxon>
        <taxon>Gunneridae</taxon>
        <taxon>Pentapetalae</taxon>
        <taxon>rosids</taxon>
        <taxon>malvids</taxon>
        <taxon>Sapindales</taxon>
        <taxon>Sapindaceae</taxon>
        <taxon>Xanthoceroideae</taxon>
        <taxon>Xanthoceras</taxon>
    </lineage>
</organism>
<proteinExistence type="predicted"/>
<evidence type="ECO:0000256" key="1">
    <source>
        <dbReference type="ARBA" id="ARBA00004479"/>
    </source>
</evidence>
<dbReference type="PANTHER" id="PTHR48006:SF62">
    <property type="entry name" value="LEUCINE-RICH REPEAT TRANSMEMBRANE PROTEIN KINASE"/>
    <property type="match status" value="1"/>
</dbReference>
<protein>
    <submittedName>
        <fullName evidence="2">Uncharacterized protein</fullName>
    </submittedName>
</protein>
<accession>A0ABQ8HGQ0</accession>
<dbReference type="InterPro" id="IPR051824">
    <property type="entry name" value="LRR_Rcpt-Like_S/T_Kinase"/>
</dbReference>
<dbReference type="Pfam" id="PF00560">
    <property type="entry name" value="LRR_1"/>
    <property type="match status" value="1"/>
</dbReference>
<name>A0ABQ8HGQ0_9ROSI</name>
<evidence type="ECO:0000313" key="2">
    <source>
        <dbReference type="EMBL" id="KAH7557815.1"/>
    </source>
</evidence>
<sequence length="91" mass="10131">MPCTCDFGLKHQLVWEAFVKVYSLHVVGVIPAELWTLTFLTHLDLRQNYLTGPLSASIGNLTSMQYLLLGINGLSGELPKELGKMTDIRVL</sequence>
<dbReference type="InterPro" id="IPR032675">
    <property type="entry name" value="LRR_dom_sf"/>
</dbReference>
<gene>
    <name evidence="2" type="ORF">JRO89_XS11G0224600</name>
</gene>
<keyword evidence="3" id="KW-1185">Reference proteome</keyword>